<protein>
    <submittedName>
        <fullName evidence="1">Uncharacterized protein</fullName>
    </submittedName>
</protein>
<keyword evidence="2" id="KW-1185">Reference proteome</keyword>
<evidence type="ECO:0000313" key="2">
    <source>
        <dbReference type="Proteomes" id="UP000641206"/>
    </source>
</evidence>
<dbReference type="EMBL" id="BMLW01000012">
    <property type="protein sequence ID" value="GGP14293.1"/>
    <property type="molecule type" value="Genomic_DNA"/>
</dbReference>
<dbReference type="Proteomes" id="UP000641206">
    <property type="component" value="Unassembled WGS sequence"/>
</dbReference>
<reference evidence="2" key="1">
    <citation type="journal article" date="2019" name="Int. J. Syst. Evol. Microbiol.">
        <title>The Global Catalogue of Microorganisms (GCM) 10K type strain sequencing project: providing services to taxonomists for standard genome sequencing and annotation.</title>
        <authorList>
            <consortium name="The Broad Institute Genomics Platform"/>
            <consortium name="The Broad Institute Genome Sequencing Center for Infectious Disease"/>
            <person name="Wu L."/>
            <person name="Ma J."/>
        </authorList>
    </citation>
    <scope>NUCLEOTIDE SEQUENCE [LARGE SCALE GENOMIC DNA]</scope>
    <source>
        <strain evidence="2">CGMCC 1.7693</strain>
    </source>
</reference>
<gene>
    <name evidence="1" type="ORF">GCM10011346_37680</name>
</gene>
<name>A0ABQ2NZ97_9BACI</name>
<organism evidence="1 2">
    <name type="scientific">Oceanobacillus neutriphilus</name>
    <dbReference type="NCBI Taxonomy" id="531815"/>
    <lineage>
        <taxon>Bacteria</taxon>
        <taxon>Bacillati</taxon>
        <taxon>Bacillota</taxon>
        <taxon>Bacilli</taxon>
        <taxon>Bacillales</taxon>
        <taxon>Bacillaceae</taxon>
        <taxon>Oceanobacillus</taxon>
    </lineage>
</organism>
<accession>A0ABQ2NZ97</accession>
<proteinExistence type="predicted"/>
<comment type="caution">
    <text evidence="1">The sequence shown here is derived from an EMBL/GenBank/DDBJ whole genome shotgun (WGS) entry which is preliminary data.</text>
</comment>
<sequence>MRTQLKELEKNFRTLAEEQQVQSQKSFHDILGVYYSDDTSEEAAKKDLKKLTPHFPKGVLEGMSCANEQVANYISNILCTADKLTEKNVHDLLLLNFRTLKNNLPIIETGVDHSFHLSLDKA</sequence>
<evidence type="ECO:0000313" key="1">
    <source>
        <dbReference type="EMBL" id="GGP14293.1"/>
    </source>
</evidence>